<proteinExistence type="predicted"/>
<evidence type="ECO:0008006" key="4">
    <source>
        <dbReference type="Google" id="ProtNLM"/>
    </source>
</evidence>
<sequence>MTTPLPLPRFQELADAYGGVIARWPAAVRDAARVTAMHPVAAAILAQALLLDETLDAWQLAAPPARLRDAVLARAPDRTPDRTIVRSARLWWSGVGIAATLAGATAGIAAVAMLGPIDAPSDAVTSFGDIGAQES</sequence>
<dbReference type="EMBL" id="JBHRXP010000009">
    <property type="protein sequence ID" value="MFC3581969.1"/>
    <property type="molecule type" value="Genomic_DNA"/>
</dbReference>
<keyword evidence="1" id="KW-0812">Transmembrane</keyword>
<reference evidence="3" key="1">
    <citation type="journal article" date="2019" name="Int. J. Syst. Evol. Microbiol.">
        <title>The Global Catalogue of Microorganisms (GCM) 10K type strain sequencing project: providing services to taxonomists for standard genome sequencing and annotation.</title>
        <authorList>
            <consortium name="The Broad Institute Genomics Platform"/>
            <consortium name="The Broad Institute Genome Sequencing Center for Infectious Disease"/>
            <person name="Wu L."/>
            <person name="Ma J."/>
        </authorList>
    </citation>
    <scope>NUCLEOTIDE SEQUENCE [LARGE SCALE GENOMIC DNA]</scope>
    <source>
        <strain evidence="3">KCTC 42739</strain>
    </source>
</reference>
<comment type="caution">
    <text evidence="2">The sequence shown here is derived from an EMBL/GenBank/DDBJ whole genome shotgun (WGS) entry which is preliminary data.</text>
</comment>
<gene>
    <name evidence="2" type="ORF">ACFONA_17505</name>
</gene>
<evidence type="ECO:0000313" key="3">
    <source>
        <dbReference type="Proteomes" id="UP001595713"/>
    </source>
</evidence>
<keyword evidence="1" id="KW-0472">Membrane</keyword>
<evidence type="ECO:0000256" key="1">
    <source>
        <dbReference type="SAM" id="Phobius"/>
    </source>
</evidence>
<feature type="transmembrane region" description="Helical" evidence="1">
    <location>
        <begin position="90"/>
        <end position="114"/>
    </location>
</feature>
<dbReference type="Proteomes" id="UP001595713">
    <property type="component" value="Unassembled WGS sequence"/>
</dbReference>
<name>A0ABV7SY72_9SPHN</name>
<keyword evidence="1" id="KW-1133">Transmembrane helix</keyword>
<keyword evidence="3" id="KW-1185">Reference proteome</keyword>
<accession>A0ABV7SY72</accession>
<protein>
    <recommendedName>
        <fullName evidence="4">RNA polymerase subunit sigma-70</fullName>
    </recommendedName>
</protein>
<dbReference type="RefSeq" id="WP_261294602.1">
    <property type="nucleotide sequence ID" value="NZ_JANQBK010000008.1"/>
</dbReference>
<evidence type="ECO:0000313" key="2">
    <source>
        <dbReference type="EMBL" id="MFC3581969.1"/>
    </source>
</evidence>
<organism evidence="2 3">
    <name type="scientific">Sphingomonas hylomeconis</name>
    <dbReference type="NCBI Taxonomy" id="1395958"/>
    <lineage>
        <taxon>Bacteria</taxon>
        <taxon>Pseudomonadati</taxon>
        <taxon>Pseudomonadota</taxon>
        <taxon>Alphaproteobacteria</taxon>
        <taxon>Sphingomonadales</taxon>
        <taxon>Sphingomonadaceae</taxon>
        <taxon>Sphingomonas</taxon>
    </lineage>
</organism>